<proteinExistence type="predicted"/>
<sequence>MKSASLSEKAVGCPICSAVS</sequence>
<evidence type="ECO:0000313" key="2">
    <source>
        <dbReference type="Proteomes" id="UP000304953"/>
    </source>
</evidence>
<comment type="caution">
    <text evidence="1">The sequence shown here is derived from an EMBL/GenBank/DDBJ whole genome shotgun (WGS) entry which is preliminary data.</text>
</comment>
<protein>
    <submittedName>
        <fullName evidence="1">Uncharacterized protein</fullName>
    </submittedName>
</protein>
<gene>
    <name evidence="1" type="ORF">E5329_27780</name>
</gene>
<name>A0AC61RLT4_9FIRM</name>
<organism evidence="1 2">
    <name type="scientific">Petralouisia muris</name>
    <dbReference type="NCBI Taxonomy" id="3032872"/>
    <lineage>
        <taxon>Bacteria</taxon>
        <taxon>Bacillati</taxon>
        <taxon>Bacillota</taxon>
        <taxon>Clostridia</taxon>
        <taxon>Lachnospirales</taxon>
        <taxon>Lachnospiraceae</taxon>
        <taxon>Petralouisia</taxon>
    </lineage>
</organism>
<dbReference type="EMBL" id="SRYA01000138">
    <property type="protein sequence ID" value="TGY86925.1"/>
    <property type="molecule type" value="Genomic_DNA"/>
</dbReference>
<accession>A0AC61RLT4</accession>
<dbReference type="Proteomes" id="UP000304953">
    <property type="component" value="Unassembled WGS sequence"/>
</dbReference>
<keyword evidence="2" id="KW-1185">Reference proteome</keyword>
<evidence type="ECO:0000313" key="1">
    <source>
        <dbReference type="EMBL" id="TGY86925.1"/>
    </source>
</evidence>
<reference evidence="1" key="1">
    <citation type="submission" date="2019-04" db="EMBL/GenBank/DDBJ databases">
        <title>Microbes associate with the intestines of laboratory mice.</title>
        <authorList>
            <person name="Navarre W."/>
            <person name="Wong E."/>
            <person name="Huang K."/>
            <person name="Tropini C."/>
            <person name="Ng K."/>
            <person name="Yu B."/>
        </authorList>
    </citation>
    <scope>NUCLEOTIDE SEQUENCE</scope>
    <source>
        <strain evidence="1">NM01_1-7b</strain>
    </source>
</reference>